<comment type="caution">
    <text evidence="1">The sequence shown here is derived from an EMBL/GenBank/DDBJ whole genome shotgun (WGS) entry which is preliminary data.</text>
</comment>
<accession>K1YJW0</accession>
<protein>
    <submittedName>
        <fullName evidence="1">Uncharacterized protein</fullName>
    </submittedName>
</protein>
<reference evidence="1" key="1">
    <citation type="journal article" date="2012" name="Science">
        <title>Fermentation, hydrogen, and sulfur metabolism in multiple uncultivated bacterial phyla.</title>
        <authorList>
            <person name="Wrighton K.C."/>
            <person name="Thomas B.C."/>
            <person name="Sharon I."/>
            <person name="Miller C.S."/>
            <person name="Castelle C.J."/>
            <person name="VerBerkmoes N.C."/>
            <person name="Wilkins M.J."/>
            <person name="Hettich R.L."/>
            <person name="Lipton M.S."/>
            <person name="Williams K.H."/>
            <person name="Long P.E."/>
            <person name="Banfield J.F."/>
        </authorList>
    </citation>
    <scope>NUCLEOTIDE SEQUENCE [LARGE SCALE GENOMIC DNA]</scope>
</reference>
<evidence type="ECO:0000313" key="1">
    <source>
        <dbReference type="EMBL" id="EKD25609.1"/>
    </source>
</evidence>
<proteinExistence type="predicted"/>
<sequence>MADEVGWTGLDGINVWWEVREDSNKITEAAIRRIQDDQKKAQQVSQDIKNDKATNAKFAKFLAFLLKDIKNDHVIKQIYTVFFKTRNEETELVHLRKSMNTVVVVGIFMPFYQEEIKELELQSFYQDIFYFDGDIHLTKYIEYIKKLLPKYHDNIVIDKKEFTKLLTHIAEYYHLTEKLSTEKAIEFEDTIKKELSLNE</sequence>
<organism evidence="1">
    <name type="scientific">uncultured bacterium</name>
    <name type="common">gcode 4</name>
    <dbReference type="NCBI Taxonomy" id="1234023"/>
    <lineage>
        <taxon>Bacteria</taxon>
        <taxon>environmental samples</taxon>
    </lineage>
</organism>
<gene>
    <name evidence="1" type="ORF">ACD_80C00012G0025</name>
</gene>
<dbReference type="EMBL" id="AMFJ01036019">
    <property type="protein sequence ID" value="EKD25609.1"/>
    <property type="molecule type" value="Genomic_DNA"/>
</dbReference>
<name>K1YJW0_9BACT</name>
<dbReference type="AlphaFoldDB" id="K1YJW0"/>